<dbReference type="InterPro" id="IPR018117">
    <property type="entry name" value="C5_DNA_meth_AS"/>
</dbReference>
<evidence type="ECO:0000256" key="6">
    <source>
        <dbReference type="PROSITE-ProRule" id="PRU01016"/>
    </source>
</evidence>
<evidence type="ECO:0000256" key="4">
    <source>
        <dbReference type="ARBA" id="ARBA00022747"/>
    </source>
</evidence>
<name>A0A845MDH8_9PROT</name>
<evidence type="ECO:0000256" key="5">
    <source>
        <dbReference type="ARBA" id="ARBA00047422"/>
    </source>
</evidence>
<dbReference type="GO" id="GO:0009307">
    <property type="term" value="P:DNA restriction-modification system"/>
    <property type="evidence" value="ECO:0007669"/>
    <property type="project" value="UniProtKB-KW"/>
</dbReference>
<dbReference type="PROSITE" id="PS00094">
    <property type="entry name" value="C5_MTASE_1"/>
    <property type="match status" value="1"/>
</dbReference>
<dbReference type="Gene3D" id="3.90.120.10">
    <property type="entry name" value="DNA Methylase, subunit A, domain 2"/>
    <property type="match status" value="1"/>
</dbReference>
<dbReference type="RefSeq" id="WP_161337827.1">
    <property type="nucleotide sequence ID" value="NZ_JBHSDG010000002.1"/>
</dbReference>
<evidence type="ECO:0000313" key="9">
    <source>
        <dbReference type="EMBL" id="MZR21430.1"/>
    </source>
</evidence>
<dbReference type="Proteomes" id="UP000445696">
    <property type="component" value="Unassembled WGS sequence"/>
</dbReference>
<dbReference type="PANTHER" id="PTHR10629">
    <property type="entry name" value="CYTOSINE-SPECIFIC METHYLTRANSFERASE"/>
    <property type="match status" value="1"/>
</dbReference>
<dbReference type="OrthoDB" id="9813719at2"/>
<dbReference type="PROSITE" id="PS00095">
    <property type="entry name" value="C5_MTASE_2"/>
    <property type="match status" value="1"/>
</dbReference>
<evidence type="ECO:0000256" key="3">
    <source>
        <dbReference type="ARBA" id="ARBA00022691"/>
    </source>
</evidence>
<keyword evidence="2 6" id="KW-0808">Transferase</keyword>
<evidence type="ECO:0000256" key="1">
    <source>
        <dbReference type="ARBA" id="ARBA00022603"/>
    </source>
</evidence>
<sequence>MNSALSSIEVCAGAGGQALGLEQAGFNHEALVENDTHCRNTLRLNRPDWNVLEGDQSDLTTFDAKPYAGIDLVAGGLPCPPFSVAGKQLGKNDERNLFPEAIRIIDETRPKAVMIENVRGFLDAVFSDYRQHLKNELHKLGYETDWHLFNASDFGVPQLRPRVAIVAIRKEYADRFNWPVTLPGNPSTVGEALSELMGEFGWKGLEKWVETANEIAPTIVGGSKKHGGPDLGPTRAKRAWATLGVDGMGIANEAPDRDFVGMPRLTVPMVALLQGFPKEWVFSGKKTAAYRQVGNAFPPPVAKAVAQKLAEAISVSQIYLLRA</sequence>
<reference evidence="9 10" key="1">
    <citation type="journal article" date="2014" name="Int. J. Syst. Evol. Microbiol.">
        <title>Sneathiella chungangensis sp. nov., isolated from a marine sand, and emended description of the genus Sneathiella.</title>
        <authorList>
            <person name="Siamphan C."/>
            <person name="Kim H."/>
            <person name="Lee J.S."/>
            <person name="Kim W."/>
        </authorList>
    </citation>
    <scope>NUCLEOTIDE SEQUENCE [LARGE SCALE GENOMIC DNA]</scope>
    <source>
        <strain evidence="9 10">KCTC 32476</strain>
    </source>
</reference>
<dbReference type="InterPro" id="IPR031303">
    <property type="entry name" value="C5_meth_CS"/>
</dbReference>
<keyword evidence="10" id="KW-1185">Reference proteome</keyword>
<comment type="catalytic activity">
    <reaction evidence="5 8">
        <text>a 2'-deoxycytidine in DNA + S-adenosyl-L-methionine = a 5-methyl-2'-deoxycytidine in DNA + S-adenosyl-L-homocysteine + H(+)</text>
        <dbReference type="Rhea" id="RHEA:13681"/>
        <dbReference type="Rhea" id="RHEA-COMP:11369"/>
        <dbReference type="Rhea" id="RHEA-COMP:11370"/>
        <dbReference type="ChEBI" id="CHEBI:15378"/>
        <dbReference type="ChEBI" id="CHEBI:57856"/>
        <dbReference type="ChEBI" id="CHEBI:59789"/>
        <dbReference type="ChEBI" id="CHEBI:85452"/>
        <dbReference type="ChEBI" id="CHEBI:85454"/>
        <dbReference type="EC" id="2.1.1.37"/>
    </reaction>
</comment>
<gene>
    <name evidence="9" type="primary">dcm</name>
    <name evidence="9" type="ORF">GQF03_03710</name>
</gene>
<evidence type="ECO:0000256" key="2">
    <source>
        <dbReference type="ARBA" id="ARBA00022679"/>
    </source>
</evidence>
<dbReference type="InterPro" id="IPR001525">
    <property type="entry name" value="C5_MeTfrase"/>
</dbReference>
<evidence type="ECO:0000256" key="7">
    <source>
        <dbReference type="RuleBase" id="RU000416"/>
    </source>
</evidence>
<accession>A0A845MDH8</accession>
<dbReference type="InterPro" id="IPR029063">
    <property type="entry name" value="SAM-dependent_MTases_sf"/>
</dbReference>
<dbReference type="AlphaFoldDB" id="A0A845MDH8"/>
<evidence type="ECO:0000313" key="10">
    <source>
        <dbReference type="Proteomes" id="UP000445696"/>
    </source>
</evidence>
<dbReference type="GO" id="GO:0003677">
    <property type="term" value="F:DNA binding"/>
    <property type="evidence" value="ECO:0007669"/>
    <property type="project" value="TreeGrafter"/>
</dbReference>
<keyword evidence="4" id="KW-0680">Restriction system</keyword>
<dbReference type="InterPro" id="IPR050390">
    <property type="entry name" value="C5-Methyltransferase"/>
</dbReference>
<dbReference type="PANTHER" id="PTHR10629:SF52">
    <property type="entry name" value="DNA (CYTOSINE-5)-METHYLTRANSFERASE 1"/>
    <property type="match status" value="1"/>
</dbReference>
<evidence type="ECO:0000256" key="8">
    <source>
        <dbReference type="RuleBase" id="RU000417"/>
    </source>
</evidence>
<dbReference type="PROSITE" id="PS51679">
    <property type="entry name" value="SAM_MT_C5"/>
    <property type="match status" value="1"/>
</dbReference>
<dbReference type="CDD" id="cd00315">
    <property type="entry name" value="Cyt_C5_DNA_methylase"/>
    <property type="match status" value="1"/>
</dbReference>
<dbReference type="GO" id="GO:0044027">
    <property type="term" value="P:negative regulation of gene expression via chromosomal CpG island methylation"/>
    <property type="evidence" value="ECO:0007669"/>
    <property type="project" value="TreeGrafter"/>
</dbReference>
<feature type="active site" evidence="6">
    <location>
        <position position="79"/>
    </location>
</feature>
<dbReference type="Pfam" id="PF00145">
    <property type="entry name" value="DNA_methylase"/>
    <property type="match status" value="1"/>
</dbReference>
<keyword evidence="3 6" id="KW-0949">S-adenosyl-L-methionine</keyword>
<dbReference type="EC" id="2.1.1.37" evidence="8"/>
<dbReference type="GO" id="GO:0003886">
    <property type="term" value="F:DNA (cytosine-5-)-methyltransferase activity"/>
    <property type="evidence" value="ECO:0007669"/>
    <property type="project" value="UniProtKB-EC"/>
</dbReference>
<dbReference type="PRINTS" id="PR00105">
    <property type="entry name" value="C5METTRFRASE"/>
</dbReference>
<dbReference type="EMBL" id="WTVA01000001">
    <property type="protein sequence ID" value="MZR21430.1"/>
    <property type="molecule type" value="Genomic_DNA"/>
</dbReference>
<comment type="caution">
    <text evidence="9">The sequence shown here is derived from an EMBL/GenBank/DDBJ whole genome shotgun (WGS) entry which is preliminary data.</text>
</comment>
<keyword evidence="1 6" id="KW-0489">Methyltransferase</keyword>
<dbReference type="Gene3D" id="3.40.50.150">
    <property type="entry name" value="Vaccinia Virus protein VP39"/>
    <property type="match status" value="1"/>
</dbReference>
<dbReference type="GO" id="GO:0032259">
    <property type="term" value="P:methylation"/>
    <property type="evidence" value="ECO:0007669"/>
    <property type="project" value="UniProtKB-KW"/>
</dbReference>
<protein>
    <recommendedName>
        <fullName evidence="8">Cytosine-specific methyltransferase</fullName>
        <ecNumber evidence="8">2.1.1.37</ecNumber>
    </recommendedName>
</protein>
<proteinExistence type="inferred from homology"/>
<organism evidence="9 10">
    <name type="scientific">Sneathiella chungangensis</name>
    <dbReference type="NCBI Taxonomy" id="1418234"/>
    <lineage>
        <taxon>Bacteria</taxon>
        <taxon>Pseudomonadati</taxon>
        <taxon>Pseudomonadota</taxon>
        <taxon>Alphaproteobacteria</taxon>
        <taxon>Sneathiellales</taxon>
        <taxon>Sneathiellaceae</taxon>
        <taxon>Sneathiella</taxon>
    </lineage>
</organism>
<comment type="similarity">
    <text evidence="6 7">Belongs to the class I-like SAM-binding methyltransferase superfamily. C5-methyltransferase family.</text>
</comment>
<dbReference type="NCBIfam" id="TIGR00675">
    <property type="entry name" value="dcm"/>
    <property type="match status" value="1"/>
</dbReference>
<dbReference type="SUPFAM" id="SSF53335">
    <property type="entry name" value="S-adenosyl-L-methionine-dependent methyltransferases"/>
    <property type="match status" value="1"/>
</dbReference>